<gene>
    <name evidence="6" type="ordered locus">Fleli_0592</name>
</gene>
<dbReference type="eggNOG" id="COG1999">
    <property type="taxonomic scope" value="Bacteria"/>
</dbReference>
<dbReference type="PROSITE" id="PS51352">
    <property type="entry name" value="THIOREDOXIN_2"/>
    <property type="match status" value="1"/>
</dbReference>
<evidence type="ECO:0000313" key="7">
    <source>
        <dbReference type="Proteomes" id="UP000006054"/>
    </source>
</evidence>
<dbReference type="SUPFAM" id="SSF52833">
    <property type="entry name" value="Thioredoxin-like"/>
    <property type="match status" value="1"/>
</dbReference>
<dbReference type="PANTHER" id="PTHR42852:SF6">
    <property type="entry name" value="THIOL:DISULFIDE INTERCHANGE PROTEIN DSBE"/>
    <property type="match status" value="1"/>
</dbReference>
<dbReference type="GO" id="GO:0016209">
    <property type="term" value="F:antioxidant activity"/>
    <property type="evidence" value="ECO:0007669"/>
    <property type="project" value="InterPro"/>
</dbReference>
<dbReference type="PANTHER" id="PTHR42852">
    <property type="entry name" value="THIOL:DISULFIDE INTERCHANGE PROTEIN DSBE"/>
    <property type="match status" value="1"/>
</dbReference>
<dbReference type="GO" id="GO:0030313">
    <property type="term" value="C:cell envelope"/>
    <property type="evidence" value="ECO:0007669"/>
    <property type="project" value="UniProtKB-SubCell"/>
</dbReference>
<evidence type="ECO:0000313" key="6">
    <source>
        <dbReference type="EMBL" id="AFM03057.1"/>
    </source>
</evidence>
<dbReference type="InterPro" id="IPR000866">
    <property type="entry name" value="AhpC/TSA"/>
</dbReference>
<feature type="domain" description="Thioredoxin" evidence="5">
    <location>
        <begin position="344"/>
        <end position="494"/>
    </location>
</feature>
<dbReference type="EMBL" id="CP003345">
    <property type="protein sequence ID" value="AFM03057.1"/>
    <property type="molecule type" value="Genomic_DNA"/>
</dbReference>
<organism evidence="6 7">
    <name type="scientific">Bernardetia litoralis (strain ATCC 23117 / DSM 6794 / NBRC 15988 / NCIMB 1366 / Fx l1 / Sio-4)</name>
    <name type="common">Flexibacter litoralis</name>
    <dbReference type="NCBI Taxonomy" id="880071"/>
    <lineage>
        <taxon>Bacteria</taxon>
        <taxon>Pseudomonadati</taxon>
        <taxon>Bacteroidota</taxon>
        <taxon>Cytophagia</taxon>
        <taxon>Cytophagales</taxon>
        <taxon>Bernardetiaceae</taxon>
        <taxon>Bernardetia</taxon>
    </lineage>
</organism>
<dbReference type="OrthoDB" id="6399635at2"/>
<keyword evidence="4" id="KW-0676">Redox-active center</keyword>
<dbReference type="HOGENOM" id="CLU_551808_0_0_10"/>
<keyword evidence="3" id="KW-1015">Disulfide bond</keyword>
<accession>I4AGH2</accession>
<name>I4AGH2_BERLS</name>
<sequence length="494" mass="57718" precursor="true">MTIFLRLSSIFKNYIPKIFLFSLIFLNFSFESFAQFSTILEGKFSPAISYEISIEYQYQYLTYQPKRHFVKTNEEGEFSFTIPLKKSTWVLWKCKDKQGQIYLHVGDSLNMQVELGALPYGTKFSGLGAAENNFLQQWETEFGNNSKNALYPKKYKASNEKNFKSEVEKLRKNQFRLLEETIGKRPLSDDFILAMEQIITYQNANHLAEYPVLHAFLNEQTPQILPKEYYSFFEEIIIQSPSALNQHAYLRFLRNYLEFRYTQSHKETSLKAYSDLYYPILFKITEKELIGSVQAHAQAILIMELIKQGNEYLYKNYYKKYLAKHKEDNSALVVKEFIENSKKIKIGKLAPNFSLQDATGKNVQLSDFKGKIVYLFFESLESEFTENYLKGFEYLHNQLNNQINSENKPNQVVFLWIQTTKLNLSIINNKKIEDKFDKLNITSLACYFSDTLEYNLNGLPTAFLIDKKGKIVYSTTKLPSDAGLLEDISYLLNN</sequence>
<dbReference type="KEGG" id="fli:Fleli_0592"/>
<dbReference type="InterPro" id="IPR050553">
    <property type="entry name" value="Thioredoxin_ResA/DsbE_sf"/>
</dbReference>
<evidence type="ECO:0000256" key="2">
    <source>
        <dbReference type="ARBA" id="ARBA00022748"/>
    </source>
</evidence>
<evidence type="ECO:0000256" key="1">
    <source>
        <dbReference type="ARBA" id="ARBA00004196"/>
    </source>
</evidence>
<reference evidence="7" key="1">
    <citation type="submission" date="2012-06" db="EMBL/GenBank/DDBJ databases">
        <title>The complete genome of Flexibacter litoralis DSM 6794.</title>
        <authorList>
            <person name="Lucas S."/>
            <person name="Copeland A."/>
            <person name="Lapidus A."/>
            <person name="Glavina del Rio T."/>
            <person name="Dalin E."/>
            <person name="Tice H."/>
            <person name="Bruce D."/>
            <person name="Goodwin L."/>
            <person name="Pitluck S."/>
            <person name="Peters L."/>
            <person name="Ovchinnikova G."/>
            <person name="Lu M."/>
            <person name="Kyrpides N."/>
            <person name="Mavromatis K."/>
            <person name="Ivanova N."/>
            <person name="Brettin T."/>
            <person name="Detter J.C."/>
            <person name="Han C."/>
            <person name="Larimer F."/>
            <person name="Land M."/>
            <person name="Hauser L."/>
            <person name="Markowitz V."/>
            <person name="Cheng J.-F."/>
            <person name="Hugenholtz P."/>
            <person name="Woyke T."/>
            <person name="Wu D."/>
            <person name="Spring S."/>
            <person name="Lang E."/>
            <person name="Kopitz M."/>
            <person name="Brambilla E."/>
            <person name="Klenk H.-P."/>
            <person name="Eisen J.A."/>
        </authorList>
    </citation>
    <scope>NUCLEOTIDE SEQUENCE [LARGE SCALE GENOMIC DNA]</scope>
    <source>
        <strain evidence="7">ATCC 23117 / DSM 6794 / NBRC 15988 / NCIMB 1366 / Sio-4</strain>
    </source>
</reference>
<dbReference type="Pfam" id="PF00578">
    <property type="entry name" value="AhpC-TSA"/>
    <property type="match status" value="1"/>
</dbReference>
<dbReference type="Gene3D" id="3.40.30.10">
    <property type="entry name" value="Glutaredoxin"/>
    <property type="match status" value="1"/>
</dbReference>
<dbReference type="InterPro" id="IPR013766">
    <property type="entry name" value="Thioredoxin_domain"/>
</dbReference>
<dbReference type="GO" id="GO:0017004">
    <property type="term" value="P:cytochrome complex assembly"/>
    <property type="evidence" value="ECO:0007669"/>
    <property type="project" value="UniProtKB-KW"/>
</dbReference>
<dbReference type="InterPro" id="IPR036249">
    <property type="entry name" value="Thioredoxin-like_sf"/>
</dbReference>
<proteinExistence type="predicted"/>
<comment type="subcellular location">
    <subcellularLocation>
        <location evidence="1">Cell envelope</location>
    </subcellularLocation>
</comment>
<evidence type="ECO:0000256" key="4">
    <source>
        <dbReference type="ARBA" id="ARBA00023284"/>
    </source>
</evidence>
<evidence type="ECO:0000256" key="3">
    <source>
        <dbReference type="ARBA" id="ARBA00023157"/>
    </source>
</evidence>
<dbReference type="GO" id="GO:0016491">
    <property type="term" value="F:oxidoreductase activity"/>
    <property type="evidence" value="ECO:0007669"/>
    <property type="project" value="InterPro"/>
</dbReference>
<dbReference type="RefSeq" id="WP_014796517.1">
    <property type="nucleotide sequence ID" value="NC_018018.1"/>
</dbReference>
<dbReference type="AlphaFoldDB" id="I4AGH2"/>
<evidence type="ECO:0000259" key="5">
    <source>
        <dbReference type="PROSITE" id="PS51352"/>
    </source>
</evidence>
<keyword evidence="7" id="KW-1185">Reference proteome</keyword>
<dbReference type="STRING" id="880071.Fleli_0592"/>
<keyword evidence="2" id="KW-0201">Cytochrome c-type biogenesis</keyword>
<protein>
    <submittedName>
        <fullName evidence="6">Peroxiredoxin</fullName>
    </submittedName>
</protein>
<dbReference type="Proteomes" id="UP000006054">
    <property type="component" value="Chromosome"/>
</dbReference>